<protein>
    <submittedName>
        <fullName evidence="2">Acyl-CoA carboxylase epsilon subunit</fullName>
    </submittedName>
</protein>
<proteinExistence type="predicted"/>
<keyword evidence="3" id="KW-1185">Reference proteome</keyword>
<sequence length="86" mass="9027">MSDATPAAPGAANDDGEVPAVEPSPLFAVTKGNPTPEELAAVTAVLAAVGSSEEAEEAPAALTRRERIRRAALRPRNMMSQRRGRF</sequence>
<evidence type="ECO:0000256" key="1">
    <source>
        <dbReference type="SAM" id="MobiDB-lite"/>
    </source>
</evidence>
<dbReference type="RefSeq" id="WP_323280520.1">
    <property type="nucleotide sequence ID" value="NZ_JAYGGQ010000016.1"/>
</dbReference>
<feature type="region of interest" description="Disordered" evidence="1">
    <location>
        <begin position="1"/>
        <end position="22"/>
    </location>
</feature>
<comment type="caution">
    <text evidence="2">The sequence shown here is derived from an EMBL/GenBank/DDBJ whole genome shotgun (WGS) entry which is preliminary data.</text>
</comment>
<name>A0ABU5TC01_9MICC</name>
<evidence type="ECO:0000313" key="2">
    <source>
        <dbReference type="EMBL" id="MEA5456621.1"/>
    </source>
</evidence>
<evidence type="ECO:0000313" key="3">
    <source>
        <dbReference type="Proteomes" id="UP001304769"/>
    </source>
</evidence>
<accession>A0ABU5TC01</accession>
<reference evidence="2 3" key="1">
    <citation type="submission" date="2023-12" db="EMBL/GenBank/DDBJ databases">
        <title>Sinomonas terricola sp. nov, isolated from litchi orchard soil in Guangdong, PR China.</title>
        <authorList>
            <person name="Jiaxin W."/>
            <person name="Yang Z."/>
            <person name="Honghui Z."/>
        </authorList>
    </citation>
    <scope>NUCLEOTIDE SEQUENCE [LARGE SCALE GENOMIC DNA]</scope>
    <source>
        <strain evidence="2 3">JGH33</strain>
    </source>
</reference>
<dbReference type="Proteomes" id="UP001304769">
    <property type="component" value="Unassembled WGS sequence"/>
</dbReference>
<dbReference type="EMBL" id="JAYGGQ010000016">
    <property type="protein sequence ID" value="MEA5456621.1"/>
    <property type="molecule type" value="Genomic_DNA"/>
</dbReference>
<organism evidence="2 3">
    <name type="scientific">Sinomonas terricola</name>
    <dbReference type="NCBI Taxonomy" id="3110330"/>
    <lineage>
        <taxon>Bacteria</taxon>
        <taxon>Bacillati</taxon>
        <taxon>Actinomycetota</taxon>
        <taxon>Actinomycetes</taxon>
        <taxon>Micrococcales</taxon>
        <taxon>Micrococcaceae</taxon>
        <taxon>Sinomonas</taxon>
    </lineage>
</organism>
<gene>
    <name evidence="2" type="ORF">SPF06_18005</name>
</gene>
<dbReference type="Pfam" id="PF13822">
    <property type="entry name" value="ACC_epsilon"/>
    <property type="match status" value="1"/>
</dbReference>
<dbReference type="InterPro" id="IPR032716">
    <property type="entry name" value="ACC_epsilon"/>
</dbReference>